<dbReference type="PANTHER" id="PTHR30383:SF5">
    <property type="entry name" value="SGNH HYDROLASE-TYPE ESTERASE DOMAIN-CONTAINING PROTEIN"/>
    <property type="match status" value="1"/>
</dbReference>
<evidence type="ECO:0000259" key="1">
    <source>
        <dbReference type="Pfam" id="PF13472"/>
    </source>
</evidence>
<accession>A0ABY4CZL8</accession>
<dbReference type="InterPro" id="IPR013830">
    <property type="entry name" value="SGNH_hydro"/>
</dbReference>
<reference evidence="2 3" key="1">
    <citation type="submission" date="2022-03" db="EMBL/GenBank/DDBJ databases">
        <title>Hymenobactersp. isolated from the air.</title>
        <authorList>
            <person name="Won M."/>
            <person name="Kwon S.-W."/>
        </authorList>
    </citation>
    <scope>NUCLEOTIDE SEQUENCE [LARGE SCALE GENOMIC DNA]</scope>
    <source>
        <strain evidence="2 3">KACC 21982</strain>
    </source>
</reference>
<dbReference type="CDD" id="cd04502">
    <property type="entry name" value="SGNH_hydrolase_like_7"/>
    <property type="match status" value="1"/>
</dbReference>
<dbReference type="SUPFAM" id="SSF52266">
    <property type="entry name" value="SGNH hydrolase"/>
    <property type="match status" value="1"/>
</dbReference>
<dbReference type="GO" id="GO:0016787">
    <property type="term" value="F:hydrolase activity"/>
    <property type="evidence" value="ECO:0007669"/>
    <property type="project" value="UniProtKB-KW"/>
</dbReference>
<dbReference type="Gene3D" id="3.40.50.1110">
    <property type="entry name" value="SGNH hydrolase"/>
    <property type="match status" value="1"/>
</dbReference>
<gene>
    <name evidence="2" type="ORF">MTX78_02640</name>
</gene>
<evidence type="ECO:0000313" key="3">
    <source>
        <dbReference type="Proteomes" id="UP000831113"/>
    </source>
</evidence>
<organism evidence="2 3">
    <name type="scientific">Hymenobacter tibetensis</name>
    <dbReference type="NCBI Taxonomy" id="497967"/>
    <lineage>
        <taxon>Bacteria</taxon>
        <taxon>Pseudomonadati</taxon>
        <taxon>Bacteroidota</taxon>
        <taxon>Cytophagia</taxon>
        <taxon>Cytophagales</taxon>
        <taxon>Hymenobacteraceae</taxon>
        <taxon>Hymenobacter</taxon>
    </lineage>
</organism>
<dbReference type="InterPro" id="IPR051532">
    <property type="entry name" value="Ester_Hydrolysis_Enzymes"/>
</dbReference>
<keyword evidence="3" id="KW-1185">Reference proteome</keyword>
<dbReference type="PANTHER" id="PTHR30383">
    <property type="entry name" value="THIOESTERASE 1/PROTEASE 1/LYSOPHOSPHOLIPASE L1"/>
    <property type="match status" value="1"/>
</dbReference>
<name>A0ABY4CZL8_9BACT</name>
<dbReference type="RefSeq" id="WP_243799663.1">
    <property type="nucleotide sequence ID" value="NZ_CP094669.1"/>
</dbReference>
<sequence length="229" mass="26237">MLKRKFLLLSAALLLIVLGWRTSYQTAVPPINPGQWKDELRAFTQQDRLIKPPAAPLLFYGSSSIRMWKTLAADFAGKPVLNRGFGGSRFPDAIYFFDTLVVRYQPRQVILYEGDNDIAAGATPAQVFESFQQFEKLMRQKLPNTELLFLSIKPSLARWKLDPEIREANTLIRKYIEAHPQQLRFVDVGSPMLGSDRKPRPELYVEDGLHMTHAGYKIWTRVLAPYLAK</sequence>
<dbReference type="Pfam" id="PF13472">
    <property type="entry name" value="Lipase_GDSL_2"/>
    <property type="match status" value="1"/>
</dbReference>
<keyword evidence="2" id="KW-0378">Hydrolase</keyword>
<evidence type="ECO:0000313" key="2">
    <source>
        <dbReference type="EMBL" id="UOG75502.1"/>
    </source>
</evidence>
<dbReference type="InterPro" id="IPR036514">
    <property type="entry name" value="SGNH_hydro_sf"/>
</dbReference>
<dbReference type="Proteomes" id="UP000831113">
    <property type="component" value="Chromosome"/>
</dbReference>
<proteinExistence type="predicted"/>
<protein>
    <submittedName>
        <fullName evidence="2">SGNH/GDSL hydrolase family protein</fullName>
    </submittedName>
</protein>
<feature type="domain" description="SGNH hydrolase-type esterase" evidence="1">
    <location>
        <begin position="69"/>
        <end position="218"/>
    </location>
</feature>
<dbReference type="EMBL" id="CP094669">
    <property type="protein sequence ID" value="UOG75502.1"/>
    <property type="molecule type" value="Genomic_DNA"/>
</dbReference>